<evidence type="ECO:0000256" key="1">
    <source>
        <dbReference type="SAM" id="MobiDB-lite"/>
    </source>
</evidence>
<reference evidence="2 3" key="1">
    <citation type="journal article" date="2011" name="Proc. Natl. Acad. Sci. U.S.A.">
        <title>Evolutionary erosion of yeast sex chromosomes by mating-type switching accidents.</title>
        <authorList>
            <person name="Gordon J.L."/>
            <person name="Armisen D."/>
            <person name="Proux-Wera E."/>
            <person name="Oheigeartaigh S.S."/>
            <person name="Byrne K.P."/>
            <person name="Wolfe K.H."/>
        </authorList>
    </citation>
    <scope>NUCLEOTIDE SEQUENCE [LARGE SCALE GENOMIC DNA]</scope>
    <source>
        <strain evidence="3">ATCC 10662 / CBS 1146 / NBRC 0425 / NCYC 2629 / NRRL Y-866</strain>
    </source>
</reference>
<proteinExistence type="predicted"/>
<feature type="compositionally biased region" description="Acidic residues" evidence="1">
    <location>
        <begin position="95"/>
        <end position="118"/>
    </location>
</feature>
<keyword evidence="3" id="KW-1185">Reference proteome</keyword>
<dbReference type="PANTHER" id="PTHR28207:SF1">
    <property type="entry name" value="ATP SYNTHASE SUBUNIT H, MITOCHONDRIAL"/>
    <property type="match status" value="1"/>
</dbReference>
<feature type="region of interest" description="Disordered" evidence="1">
    <location>
        <begin position="55"/>
        <end position="118"/>
    </location>
</feature>
<gene>
    <name evidence="2" type="primary">TDEL0G03790</name>
    <name evidence="2" type="ORF">TDEL_0G03790</name>
</gene>
<dbReference type="InParanoid" id="G8ZXX9"/>
<dbReference type="STRING" id="1076872.G8ZXX9"/>
<sequence length="118" mass="13361">MFALRSSCLLQRTLAVRPVLRQLHYTPVNRNVVQDLYLKELKNVKLNPITAKDAEGNVRPWSEPVKPKAPELEGQGTDALKAYSNEPVETKTEAAEEEAPVEDDWLVLEDDVEETHSH</sequence>
<dbReference type="eggNOG" id="ENOG502SDW5">
    <property type="taxonomic scope" value="Eukaryota"/>
</dbReference>
<dbReference type="GeneID" id="11505041"/>
<organism evidence="2 3">
    <name type="scientific">Torulaspora delbrueckii</name>
    <name type="common">Yeast</name>
    <name type="synonym">Candida colliculosa</name>
    <dbReference type="NCBI Taxonomy" id="4950"/>
    <lineage>
        <taxon>Eukaryota</taxon>
        <taxon>Fungi</taxon>
        <taxon>Dikarya</taxon>
        <taxon>Ascomycota</taxon>
        <taxon>Saccharomycotina</taxon>
        <taxon>Saccharomycetes</taxon>
        <taxon>Saccharomycetales</taxon>
        <taxon>Saccharomycetaceae</taxon>
        <taxon>Torulaspora</taxon>
    </lineage>
</organism>
<dbReference type="KEGG" id="tdl:TDEL_0G03790"/>
<evidence type="ECO:0000313" key="2">
    <source>
        <dbReference type="EMBL" id="CCE93746.1"/>
    </source>
</evidence>
<dbReference type="FunCoup" id="G8ZXX9">
    <property type="interactions" value="160"/>
</dbReference>
<dbReference type="GO" id="GO:0042407">
    <property type="term" value="P:cristae formation"/>
    <property type="evidence" value="ECO:0007669"/>
    <property type="project" value="EnsemblFungi"/>
</dbReference>
<dbReference type="OrthoDB" id="274752at2759"/>
<protein>
    <submittedName>
        <fullName evidence="2">Uncharacterized protein</fullName>
    </submittedName>
</protein>
<name>G8ZXX9_TORDE</name>
<dbReference type="GO" id="GO:0005743">
    <property type="term" value="C:mitochondrial inner membrane"/>
    <property type="evidence" value="ECO:0007669"/>
    <property type="project" value="EnsemblFungi"/>
</dbReference>
<dbReference type="HOGENOM" id="CLU_122989_1_0_1"/>
<dbReference type="AlphaFoldDB" id="G8ZXX9"/>
<accession>G8ZXX9</accession>
<dbReference type="GO" id="GO:0016887">
    <property type="term" value="F:ATP hydrolysis activity"/>
    <property type="evidence" value="ECO:0007669"/>
    <property type="project" value="EnsemblFungi"/>
</dbReference>
<dbReference type="GO" id="GO:0045259">
    <property type="term" value="C:proton-transporting ATP synthase complex"/>
    <property type="evidence" value="ECO:0007669"/>
    <property type="project" value="EnsemblFungi"/>
</dbReference>
<evidence type="ECO:0000313" key="3">
    <source>
        <dbReference type="Proteomes" id="UP000005627"/>
    </source>
</evidence>
<dbReference type="PANTHER" id="PTHR28207">
    <property type="entry name" value="ATP SYNTHASE SUBUNIT H, MITOCHONDRIAL"/>
    <property type="match status" value="1"/>
</dbReference>
<dbReference type="GO" id="GO:0046933">
    <property type="term" value="F:proton-transporting ATP synthase activity, rotational mechanism"/>
    <property type="evidence" value="ECO:0007669"/>
    <property type="project" value="EnsemblFungi"/>
</dbReference>
<dbReference type="InterPro" id="IPR019711">
    <property type="entry name" value="ATP_synth_F0_suH"/>
</dbReference>
<dbReference type="GO" id="GO:0033615">
    <property type="term" value="P:mitochondrial proton-transporting ATP synthase complex assembly"/>
    <property type="evidence" value="ECO:0007669"/>
    <property type="project" value="EnsemblFungi"/>
</dbReference>
<dbReference type="RefSeq" id="XP_003682957.1">
    <property type="nucleotide sequence ID" value="XM_003682909.1"/>
</dbReference>
<dbReference type="Pfam" id="PF10775">
    <property type="entry name" value="ATP_sub_h"/>
    <property type="match status" value="1"/>
</dbReference>
<dbReference type="Proteomes" id="UP000005627">
    <property type="component" value="Chromosome 7"/>
</dbReference>
<dbReference type="EMBL" id="HE616748">
    <property type="protein sequence ID" value="CCE93746.1"/>
    <property type="molecule type" value="Genomic_DNA"/>
</dbReference>